<dbReference type="Pfam" id="PF00155">
    <property type="entry name" value="Aminotran_1_2"/>
    <property type="match status" value="1"/>
</dbReference>
<sequence>MASLARFHLAEWIHENSEHAKYNIAGSAAPSLTLRELISLSESPSETEAALKFDELPLGLGTNKGSLELRTKLAELYNEKIQPENFLTTPGATGANLIVFQSFLKPGDHVICMYPTYTQLSNLSKSIGCDVSLWRLDPNNEWCLDMAELRVLIRPSTTKMIMLNNPNNPTGSVLDAKAQLEILEIAKQHGIIVVVDEIFRPLYHGRTTIPSFVEHEYTKVITTSSMSKAWGMSGVRIGWIVCRDQDLTDLMSNTKQYIAQATSNIDEAIAAECLSLRCRPAILKRHLDYAQQNLELLEAFAKKNSDMCTWIRPTAGGTAFVKYHTISGDAIDDVQFCQELLKDYGVLLSPGSTCFGEETPASWQGYSRMHITVSPENMQKALEKISTLLGEKRKTAKYSKQS</sequence>
<dbReference type="CDD" id="cd00609">
    <property type="entry name" value="AAT_like"/>
    <property type="match status" value="1"/>
</dbReference>
<comment type="caution">
    <text evidence="2">The sequence shown here is derived from an EMBL/GenBank/DDBJ whole genome shotgun (WGS) entry which is preliminary data.</text>
</comment>
<accession>A0A6V8R0Q5</accession>
<proteinExistence type="predicted"/>
<evidence type="ECO:0000313" key="2">
    <source>
        <dbReference type="EMBL" id="GFP58614.1"/>
    </source>
</evidence>
<organism evidence="2 3">
    <name type="scientific">Trichoderma asperellum</name>
    <name type="common">Filamentous fungus</name>
    <dbReference type="NCBI Taxonomy" id="101201"/>
    <lineage>
        <taxon>Eukaryota</taxon>
        <taxon>Fungi</taxon>
        <taxon>Dikarya</taxon>
        <taxon>Ascomycota</taxon>
        <taxon>Pezizomycotina</taxon>
        <taxon>Sordariomycetes</taxon>
        <taxon>Hypocreomycetidae</taxon>
        <taxon>Hypocreales</taxon>
        <taxon>Hypocreaceae</taxon>
        <taxon>Trichoderma</taxon>
    </lineage>
</organism>
<evidence type="ECO:0000259" key="1">
    <source>
        <dbReference type="Pfam" id="PF00155"/>
    </source>
</evidence>
<dbReference type="PANTHER" id="PTHR43510:SF1">
    <property type="entry name" value="AMINOTRANSFERASE FUNCTION, HYPOTHETICAL (EUROFUNG)"/>
    <property type="match status" value="1"/>
</dbReference>
<dbReference type="InterPro" id="IPR004839">
    <property type="entry name" value="Aminotransferase_I/II_large"/>
</dbReference>
<dbReference type="SUPFAM" id="SSF53383">
    <property type="entry name" value="PLP-dependent transferases"/>
    <property type="match status" value="1"/>
</dbReference>
<protein>
    <submittedName>
        <fullName evidence="2">Capreomycidine synthase</fullName>
    </submittedName>
</protein>
<dbReference type="InterPro" id="IPR015424">
    <property type="entry name" value="PyrdxlP-dep_Trfase"/>
</dbReference>
<dbReference type="GO" id="GO:0030170">
    <property type="term" value="F:pyridoxal phosphate binding"/>
    <property type="evidence" value="ECO:0007669"/>
    <property type="project" value="InterPro"/>
</dbReference>
<dbReference type="InterPro" id="IPR015422">
    <property type="entry name" value="PyrdxlP-dep_Trfase_small"/>
</dbReference>
<dbReference type="Gene3D" id="3.90.1150.10">
    <property type="entry name" value="Aspartate Aminotransferase, domain 1"/>
    <property type="match status" value="1"/>
</dbReference>
<dbReference type="OrthoDB" id="7042322at2759"/>
<dbReference type="InterPro" id="IPR015421">
    <property type="entry name" value="PyrdxlP-dep_Trfase_major"/>
</dbReference>
<evidence type="ECO:0000313" key="3">
    <source>
        <dbReference type="Proteomes" id="UP000517252"/>
    </source>
</evidence>
<reference evidence="2 3" key="1">
    <citation type="submission" date="2020-07" db="EMBL/GenBank/DDBJ databases">
        <title>Trichoderma asperellum IC-1 whole genome shotgun sequence.</title>
        <authorList>
            <person name="Kanamasa S."/>
            <person name="Takahashi H."/>
        </authorList>
    </citation>
    <scope>NUCLEOTIDE SEQUENCE [LARGE SCALE GENOMIC DNA]</scope>
    <source>
        <strain evidence="2 3">IC-1</strain>
    </source>
</reference>
<gene>
    <name evidence="2" type="ORF">TASIC1_0010042500</name>
</gene>
<dbReference type="PANTHER" id="PTHR43510">
    <property type="entry name" value="AMINOTRANSFERASE FUNCTION, HYPOTHETICAL (EUROFUNG)"/>
    <property type="match status" value="1"/>
</dbReference>
<dbReference type="Gene3D" id="3.40.640.10">
    <property type="entry name" value="Type I PLP-dependent aspartate aminotransferase-like (Major domain)"/>
    <property type="match status" value="1"/>
</dbReference>
<dbReference type="AlphaFoldDB" id="A0A6V8R0Q5"/>
<dbReference type="Proteomes" id="UP000517252">
    <property type="component" value="Unassembled WGS sequence"/>
</dbReference>
<feature type="domain" description="Aminotransferase class I/classII large" evidence="1">
    <location>
        <begin position="60"/>
        <end position="385"/>
    </location>
</feature>
<name>A0A6V8R0Q5_TRIAP</name>
<dbReference type="EMBL" id="BLZH01000010">
    <property type="protein sequence ID" value="GFP58614.1"/>
    <property type="molecule type" value="Genomic_DNA"/>
</dbReference>